<gene>
    <name evidence="1" type="ORF">A3860_11660</name>
</gene>
<dbReference type="Pfam" id="PF14281">
    <property type="entry name" value="PDDEXK_4"/>
    <property type="match status" value="1"/>
</dbReference>
<reference evidence="1 2" key="1">
    <citation type="submission" date="2016-03" db="EMBL/GenBank/DDBJ databases">
        <title>Niastella vici sp. nov., isolated from farmland soil.</title>
        <authorList>
            <person name="Chen L."/>
            <person name="Wang D."/>
            <person name="Yang S."/>
            <person name="Wang G."/>
        </authorList>
    </citation>
    <scope>NUCLEOTIDE SEQUENCE [LARGE SCALE GENOMIC DNA]</scope>
    <source>
        <strain evidence="1 2">DJ57</strain>
    </source>
</reference>
<comment type="caution">
    <text evidence="1">The sequence shown here is derived from an EMBL/GenBank/DDBJ whole genome shotgun (WGS) entry which is preliminary data.</text>
</comment>
<dbReference type="InterPro" id="IPR029470">
    <property type="entry name" value="PDDEXK_4"/>
</dbReference>
<dbReference type="AlphaFoldDB" id="A0A1V9FFS3"/>
<proteinExistence type="predicted"/>
<keyword evidence="2" id="KW-1185">Reference proteome</keyword>
<dbReference type="EMBL" id="LVYD01000124">
    <property type="protein sequence ID" value="OQP57209.1"/>
    <property type="molecule type" value="Genomic_DNA"/>
</dbReference>
<dbReference type="OrthoDB" id="6346224at2"/>
<name>A0A1V9FFS3_9BACT</name>
<protein>
    <recommendedName>
        <fullName evidence="3">PD-(D/E)XK nuclease superfamily protein</fullName>
    </recommendedName>
</protein>
<accession>A0A1V9FFS3</accession>
<dbReference type="STRING" id="1703345.A3860_11660"/>
<evidence type="ECO:0000313" key="1">
    <source>
        <dbReference type="EMBL" id="OQP57209.1"/>
    </source>
</evidence>
<organism evidence="1 2">
    <name type="scientific">Niastella vici</name>
    <dbReference type="NCBI Taxonomy" id="1703345"/>
    <lineage>
        <taxon>Bacteria</taxon>
        <taxon>Pseudomonadati</taxon>
        <taxon>Bacteroidota</taxon>
        <taxon>Chitinophagia</taxon>
        <taxon>Chitinophagales</taxon>
        <taxon>Chitinophagaceae</taxon>
        <taxon>Niastella</taxon>
    </lineage>
</organism>
<evidence type="ECO:0008006" key="3">
    <source>
        <dbReference type="Google" id="ProtNLM"/>
    </source>
</evidence>
<dbReference type="RefSeq" id="WP_081156172.1">
    <property type="nucleotide sequence ID" value="NZ_LVYD01000124.1"/>
</dbReference>
<sequence>MVKPLEISNLFSFVKRIIAHQKELERLKGEQFNIFSVLRIERSENSTHSTFLAELLNPSGTHLKGDIFLKLFLEIVNCPNHLSVGEAKVITEHYIGERNDIEKSGGRLDILIKDKNNKTITIENKIYAGDQPGQIERYCNYNKGNNKVFYLSLDGKEPSIESKGNLQLGHDFYPISYNNEIKNWLALCLKEAADAPMLRESIKQYIILIRKMTSSPDNQHENELIELIKNNYEAAALVCSTIIKARQSISDAVRHAVLEKLKANLPPGLTAEVGDRIDERYAQIWVWHKAFSNDQLCFGIESFNGTGNYSGNLFMGVFNPGPTSNSYTAEFGEAPKHWYEVEFLKLEGAPINFGNHTLILNIQNSSEFKESLEDQIVVQFIDFIKKREKKLLAHLKGMNKR</sequence>
<dbReference type="Proteomes" id="UP000192796">
    <property type="component" value="Unassembled WGS sequence"/>
</dbReference>
<evidence type="ECO:0000313" key="2">
    <source>
        <dbReference type="Proteomes" id="UP000192796"/>
    </source>
</evidence>